<comment type="similarity">
    <text evidence="1">Belongs to the bacterial ring-hydroxylating dioxygenase alpha subunit family.</text>
</comment>
<reference evidence="12" key="1">
    <citation type="submission" date="2016-03" db="EMBL/GenBank/DDBJ databases">
        <title>Complete genome sequence of Solimmundus cernigliae, representing a novel lineage of polycyclic aromatic hydrocarbon degraders within the Gammaproteobacteria.</title>
        <authorList>
            <person name="Singleton D.R."/>
            <person name="Dickey A.N."/>
            <person name="Scholl E.H."/>
            <person name="Wright F.A."/>
            <person name="Aitken M.D."/>
        </authorList>
    </citation>
    <scope>NUCLEOTIDE SEQUENCE [LARGE SCALE GENOMIC DNA]</scope>
    <source>
        <strain evidence="12">TR3.2</strain>
    </source>
</reference>
<dbReference type="CDD" id="cd08881">
    <property type="entry name" value="RHO_alpha_C_NDO-like"/>
    <property type="match status" value="1"/>
</dbReference>
<dbReference type="Gene3D" id="2.102.10.10">
    <property type="entry name" value="Rieske [2Fe-2S] iron-sulphur domain"/>
    <property type="match status" value="1"/>
</dbReference>
<dbReference type="AlphaFoldDB" id="A0A1B1YRH4"/>
<keyword evidence="3" id="KW-0479">Metal-binding</keyword>
<keyword evidence="2" id="KW-0001">2Fe-2S</keyword>
<dbReference type="InParanoid" id="A0A1B1YRH4"/>
<dbReference type="Pfam" id="PF00355">
    <property type="entry name" value="Rieske"/>
    <property type="match status" value="1"/>
</dbReference>
<dbReference type="Proteomes" id="UP000092952">
    <property type="component" value="Chromosome"/>
</dbReference>
<name>A0A1B1YRH4_9GAMM</name>
<evidence type="ECO:0000256" key="5">
    <source>
        <dbReference type="ARBA" id="ARBA00022964"/>
    </source>
</evidence>
<dbReference type="KEGG" id="gbi:PG2T_03685"/>
<gene>
    <name evidence="11" type="ORF">PG2T_03685</name>
</gene>
<dbReference type="Pfam" id="PF00848">
    <property type="entry name" value="Ring_hydroxyl_A"/>
    <property type="match status" value="1"/>
</dbReference>
<dbReference type="SUPFAM" id="SSF50022">
    <property type="entry name" value="ISP domain"/>
    <property type="match status" value="1"/>
</dbReference>
<evidence type="ECO:0000256" key="7">
    <source>
        <dbReference type="ARBA" id="ARBA00023004"/>
    </source>
</evidence>
<dbReference type="InterPro" id="IPR036922">
    <property type="entry name" value="Rieske_2Fe-2S_sf"/>
</dbReference>
<dbReference type="PROSITE" id="PS00570">
    <property type="entry name" value="RING_HYDROXYL_ALPHA"/>
    <property type="match status" value="1"/>
</dbReference>
<dbReference type="InterPro" id="IPR015881">
    <property type="entry name" value="ARHD_Rieske_2Fe_2S"/>
</dbReference>
<organism evidence="11 12">
    <name type="scientific">Immundisolibacter cernigliae</name>
    <dbReference type="NCBI Taxonomy" id="1810504"/>
    <lineage>
        <taxon>Bacteria</taxon>
        <taxon>Pseudomonadati</taxon>
        <taxon>Pseudomonadota</taxon>
        <taxon>Gammaproteobacteria</taxon>
        <taxon>Immundisolibacterales</taxon>
        <taxon>Immundisolibacteraceae</taxon>
        <taxon>Immundisolibacter</taxon>
    </lineage>
</organism>
<keyword evidence="7" id="KW-0408">Iron</keyword>
<keyword evidence="12" id="KW-1185">Reference proteome</keyword>
<sequence>MVDPQRGLVSREIFVDAQLYAAEQERIFATQWLFVGHVSQVRRPGDFVVSRMGEEPVLLVRDVDGALHVFLNSCRHRGMQVCRYDQGNATEFACPYHGWTFDTKGRLAAVPALREGYFSELELAHWGLVEARVAELKGSIWACWDAATPSLDDWLGDARIWIEEFFTVPDAGAGELELIAGVQKWTLPCNWKFGAENFSGDNYHNVSHASVDQLALSPSGKTGRHQYDAIPQKPVLQNIAYASTGHCGRGALYPPGFDFLSAYAAVPQLHAYYQRAYAGRQTQLGEQARFVPHGGTIFPNMSFSNGRTSIALWHPAGPETCEVWRFYFVPEHAPEAVKDHLRRYVIRYQGPSGLTEEDDMENWNLAHRASRGTIARRHPYHMAMGLGHEMAVGSEPWIARGGTVMEGVSEQNQRGYYRRWAQLMGAL</sequence>
<keyword evidence="4" id="KW-0058">Aromatic hydrocarbons catabolism</keyword>
<evidence type="ECO:0000256" key="8">
    <source>
        <dbReference type="ARBA" id="ARBA00023014"/>
    </source>
</evidence>
<dbReference type="CDD" id="cd03469">
    <property type="entry name" value="Rieske_RO_Alpha_N"/>
    <property type="match status" value="1"/>
</dbReference>
<evidence type="ECO:0000256" key="1">
    <source>
        <dbReference type="ARBA" id="ARBA00008751"/>
    </source>
</evidence>
<evidence type="ECO:0000256" key="2">
    <source>
        <dbReference type="ARBA" id="ARBA00022714"/>
    </source>
</evidence>
<dbReference type="GO" id="GO:0005506">
    <property type="term" value="F:iron ion binding"/>
    <property type="evidence" value="ECO:0007669"/>
    <property type="project" value="InterPro"/>
</dbReference>
<dbReference type="EMBL" id="CP014671">
    <property type="protein sequence ID" value="ANX03380.1"/>
    <property type="molecule type" value="Genomic_DNA"/>
</dbReference>
<dbReference type="GO" id="GO:0051213">
    <property type="term" value="F:dioxygenase activity"/>
    <property type="evidence" value="ECO:0007669"/>
    <property type="project" value="UniProtKB-KW"/>
</dbReference>
<dbReference type="PROSITE" id="PS51296">
    <property type="entry name" value="RIESKE"/>
    <property type="match status" value="1"/>
</dbReference>
<dbReference type="InterPro" id="IPR043266">
    <property type="entry name" value="RHO_NdoB-like_C"/>
</dbReference>
<dbReference type="InterPro" id="IPR001663">
    <property type="entry name" value="Rng_hydr_dOase-A"/>
</dbReference>
<keyword evidence="8" id="KW-0411">Iron-sulfur</keyword>
<keyword evidence="6" id="KW-0560">Oxidoreductase</keyword>
<dbReference type="PRINTS" id="PR00090">
    <property type="entry name" value="RNGDIOXGNASE"/>
</dbReference>
<proteinExistence type="inferred from homology"/>
<evidence type="ECO:0000313" key="11">
    <source>
        <dbReference type="EMBL" id="ANX03380.1"/>
    </source>
</evidence>
<evidence type="ECO:0000256" key="9">
    <source>
        <dbReference type="ARBA" id="ARBA00023027"/>
    </source>
</evidence>
<dbReference type="Gene3D" id="3.90.380.10">
    <property type="entry name" value="Naphthalene 1,2-dioxygenase Alpha Subunit, Chain A, domain 1"/>
    <property type="match status" value="1"/>
</dbReference>
<dbReference type="PANTHER" id="PTHR43756:SF1">
    <property type="entry name" value="3-PHENYLPROPIONATE_CINNAMIC ACID DIOXYGENASE SUBUNIT ALPHA"/>
    <property type="match status" value="1"/>
</dbReference>
<dbReference type="SUPFAM" id="SSF55961">
    <property type="entry name" value="Bet v1-like"/>
    <property type="match status" value="1"/>
</dbReference>
<dbReference type="GO" id="GO:0051537">
    <property type="term" value="F:2 iron, 2 sulfur cluster binding"/>
    <property type="evidence" value="ECO:0007669"/>
    <property type="project" value="UniProtKB-KW"/>
</dbReference>
<feature type="domain" description="Rieske" evidence="10">
    <location>
        <begin position="32"/>
        <end position="142"/>
    </location>
</feature>
<protein>
    <recommendedName>
        <fullName evidence="10">Rieske domain-containing protein</fullName>
    </recommendedName>
</protein>
<keyword evidence="5" id="KW-0223">Dioxygenase</keyword>
<dbReference type="STRING" id="1810504.PG2T_03685"/>
<dbReference type="PANTHER" id="PTHR43756">
    <property type="entry name" value="CHOLINE MONOOXYGENASE, CHLOROPLASTIC"/>
    <property type="match status" value="1"/>
</dbReference>
<evidence type="ECO:0000256" key="4">
    <source>
        <dbReference type="ARBA" id="ARBA00022797"/>
    </source>
</evidence>
<accession>A0A1B1YRH4</accession>
<evidence type="ECO:0000256" key="6">
    <source>
        <dbReference type="ARBA" id="ARBA00023002"/>
    </source>
</evidence>
<evidence type="ECO:0000313" key="12">
    <source>
        <dbReference type="Proteomes" id="UP000092952"/>
    </source>
</evidence>
<evidence type="ECO:0000256" key="3">
    <source>
        <dbReference type="ARBA" id="ARBA00022723"/>
    </source>
</evidence>
<dbReference type="InterPro" id="IPR017941">
    <property type="entry name" value="Rieske_2Fe-2S"/>
</dbReference>
<dbReference type="InterPro" id="IPR015879">
    <property type="entry name" value="Ring_hydroxy_dOase_asu_C_dom"/>
</dbReference>
<keyword evidence="9" id="KW-0520">NAD</keyword>
<evidence type="ECO:0000259" key="10">
    <source>
        <dbReference type="PROSITE" id="PS51296"/>
    </source>
</evidence>